<dbReference type="InterPro" id="IPR000675">
    <property type="entry name" value="Cutinase/axe"/>
</dbReference>
<evidence type="ECO:0000256" key="2">
    <source>
        <dbReference type="ARBA" id="ARBA00022801"/>
    </source>
</evidence>
<dbReference type="GO" id="GO:0052689">
    <property type="term" value="F:carboxylic ester hydrolase activity"/>
    <property type="evidence" value="ECO:0007669"/>
    <property type="project" value="UniProtKB-ARBA"/>
</dbReference>
<dbReference type="SMART" id="SM00236">
    <property type="entry name" value="fCBD"/>
    <property type="match status" value="1"/>
</dbReference>
<name>A0AAJ0I739_9PEZI</name>
<dbReference type="Pfam" id="PF01083">
    <property type="entry name" value="Cutinase"/>
    <property type="match status" value="2"/>
</dbReference>
<dbReference type="PROSITE" id="PS00562">
    <property type="entry name" value="CBM1_1"/>
    <property type="match status" value="1"/>
</dbReference>
<dbReference type="PROSITE" id="PS51164">
    <property type="entry name" value="CBM1_2"/>
    <property type="match status" value="1"/>
</dbReference>
<reference evidence="7 8" key="1">
    <citation type="journal article" date="2023" name="Mol. Phylogenet. Evol.">
        <title>Genome-scale phylogeny and comparative genomics of the fungal order Sordariales.</title>
        <authorList>
            <person name="Hensen N."/>
            <person name="Bonometti L."/>
            <person name="Westerberg I."/>
            <person name="Brannstrom I.O."/>
            <person name="Guillou S."/>
            <person name="Cros-Aarteil S."/>
            <person name="Calhoun S."/>
            <person name="Haridas S."/>
            <person name="Kuo A."/>
            <person name="Mondo S."/>
            <person name="Pangilinan J."/>
            <person name="Riley R."/>
            <person name="LaButti K."/>
            <person name="Andreopoulos B."/>
            <person name="Lipzen A."/>
            <person name="Chen C."/>
            <person name="Yan M."/>
            <person name="Daum C."/>
            <person name="Ng V."/>
            <person name="Clum A."/>
            <person name="Steindorff A."/>
            <person name="Ohm R.A."/>
            <person name="Martin F."/>
            <person name="Silar P."/>
            <person name="Natvig D.O."/>
            <person name="Lalanne C."/>
            <person name="Gautier V."/>
            <person name="Ament-Velasquez S.L."/>
            <person name="Kruys A."/>
            <person name="Hutchinson M.I."/>
            <person name="Powell A.J."/>
            <person name="Barry K."/>
            <person name="Miller A.N."/>
            <person name="Grigoriev I.V."/>
            <person name="Debuchy R."/>
            <person name="Gladieux P."/>
            <person name="Hiltunen Thoren M."/>
            <person name="Johannesson H."/>
        </authorList>
    </citation>
    <scope>NUCLEOTIDE SEQUENCE [LARGE SCALE GENOMIC DNA]</scope>
    <source>
        <strain evidence="7 8">FGSC 10403</strain>
    </source>
</reference>
<dbReference type="InterPro" id="IPR000254">
    <property type="entry name" value="CBD"/>
</dbReference>
<gene>
    <name evidence="7" type="ORF">B0T23DRAFT_428478</name>
</gene>
<keyword evidence="1 5" id="KW-0732">Signal</keyword>
<dbReference type="SUPFAM" id="SSF53474">
    <property type="entry name" value="alpha/beta-Hydrolases"/>
    <property type="match status" value="1"/>
</dbReference>
<sequence length="320" mass="32726">MWPSPKAAYLLLLARSALVGASPVELEERQSCPSIHVFGARETTVSPGFGTAGVVVNLILQAYPGATSEAIVYPACGGQSSCGGVQYGDSARQGTNAVATAVNSLNARCPDTQIVLVGYSQVFCVAFIAFVSWKKASNLCAKQGGQIMDNAVCGGPDSGAGITTSTPGINASALNQVKAVIMMGNPRYRAGLSYNVGTCTAYGFDPRPAGYTCASASKLQNYCDSPDPYCCTGNDAATHQGYGSKYGQQALAFVKSKLSSSGGGGSTPTNPSNPSTPTTPSTGNCAAKWGQCGGQGWTGATCCQSGSTCQAANQWYSQCI</sequence>
<organism evidence="7 8">
    <name type="scientific">Neurospora hispaniola</name>
    <dbReference type="NCBI Taxonomy" id="588809"/>
    <lineage>
        <taxon>Eukaryota</taxon>
        <taxon>Fungi</taxon>
        <taxon>Dikarya</taxon>
        <taxon>Ascomycota</taxon>
        <taxon>Pezizomycotina</taxon>
        <taxon>Sordariomycetes</taxon>
        <taxon>Sordariomycetidae</taxon>
        <taxon>Sordariales</taxon>
        <taxon>Sordariaceae</taxon>
        <taxon>Neurospora</taxon>
    </lineage>
</organism>
<comment type="caution">
    <text evidence="7">The sequence shown here is derived from an EMBL/GenBank/DDBJ whole genome shotgun (WGS) entry which is preliminary data.</text>
</comment>
<evidence type="ECO:0000256" key="5">
    <source>
        <dbReference type="SAM" id="SignalP"/>
    </source>
</evidence>
<keyword evidence="3" id="KW-1015">Disulfide bond</keyword>
<evidence type="ECO:0000256" key="4">
    <source>
        <dbReference type="SAM" id="MobiDB-lite"/>
    </source>
</evidence>
<dbReference type="PANTHER" id="PTHR33630:SF13">
    <property type="entry name" value="ACETYLXYLAN ESTERASE"/>
    <property type="match status" value="1"/>
</dbReference>
<dbReference type="Pfam" id="PF00734">
    <property type="entry name" value="CBM_1"/>
    <property type="match status" value="1"/>
</dbReference>
<accession>A0AAJ0I739</accession>
<proteinExistence type="predicted"/>
<evidence type="ECO:0000313" key="7">
    <source>
        <dbReference type="EMBL" id="KAK3492178.1"/>
    </source>
</evidence>
<dbReference type="SMART" id="SM01110">
    <property type="entry name" value="Cutinase"/>
    <property type="match status" value="1"/>
</dbReference>
<keyword evidence="8" id="KW-1185">Reference proteome</keyword>
<dbReference type="GO" id="GO:0005975">
    <property type="term" value="P:carbohydrate metabolic process"/>
    <property type="evidence" value="ECO:0007669"/>
    <property type="project" value="InterPro"/>
</dbReference>
<feature type="domain" description="CBM1" evidence="6">
    <location>
        <begin position="284"/>
        <end position="320"/>
    </location>
</feature>
<dbReference type="Proteomes" id="UP001285908">
    <property type="component" value="Unassembled WGS sequence"/>
</dbReference>
<dbReference type="Gene3D" id="3.40.50.1820">
    <property type="entry name" value="alpha/beta hydrolase"/>
    <property type="match status" value="2"/>
</dbReference>
<dbReference type="EMBL" id="JAULSX010000004">
    <property type="protein sequence ID" value="KAK3492178.1"/>
    <property type="molecule type" value="Genomic_DNA"/>
</dbReference>
<dbReference type="GO" id="GO:0030248">
    <property type="term" value="F:cellulose binding"/>
    <property type="evidence" value="ECO:0007669"/>
    <property type="project" value="InterPro"/>
</dbReference>
<dbReference type="InterPro" id="IPR035971">
    <property type="entry name" value="CBD_sf"/>
</dbReference>
<keyword evidence="2" id="KW-0378">Hydrolase</keyword>
<feature type="compositionally biased region" description="Low complexity" evidence="4">
    <location>
        <begin position="267"/>
        <end position="281"/>
    </location>
</feature>
<dbReference type="AlphaFoldDB" id="A0AAJ0I739"/>
<evidence type="ECO:0000259" key="6">
    <source>
        <dbReference type="PROSITE" id="PS51164"/>
    </source>
</evidence>
<dbReference type="PANTHER" id="PTHR33630">
    <property type="entry name" value="CUTINASE RV1984C-RELATED-RELATED"/>
    <property type="match status" value="1"/>
</dbReference>
<protein>
    <submittedName>
        <fullName evidence="7">Acetylxylan esterase</fullName>
    </submittedName>
</protein>
<dbReference type="GeneID" id="87877762"/>
<dbReference type="SUPFAM" id="SSF57180">
    <property type="entry name" value="Cellulose-binding domain"/>
    <property type="match status" value="1"/>
</dbReference>
<evidence type="ECO:0000256" key="3">
    <source>
        <dbReference type="ARBA" id="ARBA00023157"/>
    </source>
</evidence>
<feature type="signal peptide" evidence="5">
    <location>
        <begin position="1"/>
        <end position="21"/>
    </location>
</feature>
<feature type="region of interest" description="Disordered" evidence="4">
    <location>
        <begin position="257"/>
        <end position="281"/>
    </location>
</feature>
<evidence type="ECO:0000313" key="8">
    <source>
        <dbReference type="Proteomes" id="UP001285908"/>
    </source>
</evidence>
<dbReference type="RefSeq" id="XP_062692636.1">
    <property type="nucleotide sequence ID" value="XM_062840140.1"/>
</dbReference>
<feature type="chain" id="PRO_5042510332" evidence="5">
    <location>
        <begin position="22"/>
        <end position="320"/>
    </location>
</feature>
<dbReference type="InterPro" id="IPR029058">
    <property type="entry name" value="AB_hydrolase_fold"/>
</dbReference>
<dbReference type="GO" id="GO:0005576">
    <property type="term" value="C:extracellular region"/>
    <property type="evidence" value="ECO:0007669"/>
    <property type="project" value="InterPro"/>
</dbReference>
<evidence type="ECO:0000256" key="1">
    <source>
        <dbReference type="ARBA" id="ARBA00022729"/>
    </source>
</evidence>